<dbReference type="Pfam" id="PF00561">
    <property type="entry name" value="Abhydrolase_1"/>
    <property type="match status" value="1"/>
</dbReference>
<evidence type="ECO:0000313" key="5">
    <source>
        <dbReference type="Proteomes" id="UP001460270"/>
    </source>
</evidence>
<gene>
    <name evidence="4" type="ORF">WMY93_033912</name>
</gene>
<dbReference type="AlphaFoldDB" id="A0AAW0MJJ4"/>
<evidence type="ECO:0000256" key="1">
    <source>
        <dbReference type="ARBA" id="ARBA00008645"/>
    </source>
</evidence>
<keyword evidence="5" id="KW-1185">Reference proteome</keyword>
<dbReference type="PRINTS" id="PR00111">
    <property type="entry name" value="ABHYDROLASE"/>
</dbReference>
<dbReference type="PRINTS" id="PR00412">
    <property type="entry name" value="EPOXHYDRLASE"/>
</dbReference>
<dbReference type="Proteomes" id="UP001460270">
    <property type="component" value="Unassembled WGS sequence"/>
</dbReference>
<dbReference type="GO" id="GO:0032281">
    <property type="term" value="C:AMPA glutamate receptor complex"/>
    <property type="evidence" value="ECO:0007669"/>
    <property type="project" value="TreeGrafter"/>
</dbReference>
<comment type="caution">
    <text evidence="4">The sequence shown here is derived from an EMBL/GenBank/DDBJ whole genome shotgun (WGS) entry which is preliminary data.</text>
</comment>
<evidence type="ECO:0000259" key="3">
    <source>
        <dbReference type="Pfam" id="PF00561"/>
    </source>
</evidence>
<evidence type="ECO:0000313" key="4">
    <source>
        <dbReference type="EMBL" id="KAK7879308.1"/>
    </source>
</evidence>
<dbReference type="GO" id="GO:0046464">
    <property type="term" value="P:acylglycerol catabolic process"/>
    <property type="evidence" value="ECO:0007669"/>
    <property type="project" value="TreeGrafter"/>
</dbReference>
<organism evidence="4 5">
    <name type="scientific">Mugilogobius chulae</name>
    <name type="common">yellowstripe goby</name>
    <dbReference type="NCBI Taxonomy" id="88201"/>
    <lineage>
        <taxon>Eukaryota</taxon>
        <taxon>Metazoa</taxon>
        <taxon>Chordata</taxon>
        <taxon>Craniata</taxon>
        <taxon>Vertebrata</taxon>
        <taxon>Euteleostomi</taxon>
        <taxon>Actinopterygii</taxon>
        <taxon>Neopterygii</taxon>
        <taxon>Teleostei</taxon>
        <taxon>Neoteleostei</taxon>
        <taxon>Acanthomorphata</taxon>
        <taxon>Gobiaria</taxon>
        <taxon>Gobiiformes</taxon>
        <taxon>Gobioidei</taxon>
        <taxon>Gobiidae</taxon>
        <taxon>Gobionellinae</taxon>
        <taxon>Mugilogobius</taxon>
    </lineage>
</organism>
<sequence>DGRGVVKAVMLTGSVLLGLPVVAFVASFMFRPGLLIRAYNWFWRWRLGLSVKYSTVGSFRFCYLSRGTPGGAPSLLLLHGFSANKDMWLPVVKFLPQQYHVVCLDLPGHEGTSRPQDEDYSIHGQVSRIHQFVHSIGLSHFHLVGASMGGNLAGVYAARFPEDLCSVSLVCPAGLDAPVDTDFLKRLRDIYAQKKQDQDQDQDQVQDIGLLPQTLPQLQEMIDMCSYKPLNLPKQMLKGLLQDRLPHNNFYIHLFKRLCAEDSRFCLHENLSKISVPVQVVWGQHDQVFHVSGSSLIAATLPHSQVVLLEECGHSVALERPHELASVLCSFLVTNGHAPQQQKKKKN</sequence>
<evidence type="ECO:0000256" key="2">
    <source>
        <dbReference type="SAM" id="Phobius"/>
    </source>
</evidence>
<reference evidence="5" key="1">
    <citation type="submission" date="2024-04" db="EMBL/GenBank/DDBJ databases">
        <title>Salinicola lusitanus LLJ914,a marine bacterium isolated from the Okinawa Trough.</title>
        <authorList>
            <person name="Li J."/>
        </authorList>
    </citation>
    <scope>NUCLEOTIDE SEQUENCE [LARGE SCALE GENOMIC DNA]</scope>
</reference>
<dbReference type="PANTHER" id="PTHR43798:SF32">
    <property type="entry name" value="ABHYDROLASE DOMAIN-CONTAINING 6, ACYLGLYCEROL LIPASE A"/>
    <property type="match status" value="1"/>
</dbReference>
<dbReference type="GO" id="GO:0047372">
    <property type="term" value="F:monoacylglycerol lipase activity"/>
    <property type="evidence" value="ECO:0007669"/>
    <property type="project" value="TreeGrafter"/>
</dbReference>
<protein>
    <recommendedName>
        <fullName evidence="3">AB hydrolase-1 domain-containing protein</fullName>
    </recommendedName>
</protein>
<dbReference type="Gene3D" id="3.40.50.1820">
    <property type="entry name" value="alpha/beta hydrolase"/>
    <property type="match status" value="1"/>
</dbReference>
<keyword evidence="2" id="KW-0812">Transmembrane</keyword>
<proteinExistence type="inferred from homology"/>
<dbReference type="SUPFAM" id="SSF53474">
    <property type="entry name" value="alpha/beta-Hydrolases"/>
    <property type="match status" value="1"/>
</dbReference>
<dbReference type="InterPro" id="IPR050266">
    <property type="entry name" value="AB_hydrolase_sf"/>
</dbReference>
<dbReference type="InterPro" id="IPR000639">
    <property type="entry name" value="Epox_hydrolase-like"/>
</dbReference>
<dbReference type="EMBL" id="JBBPFD010000291">
    <property type="protein sequence ID" value="KAK7879308.1"/>
    <property type="molecule type" value="Genomic_DNA"/>
</dbReference>
<feature type="domain" description="AB hydrolase-1" evidence="3">
    <location>
        <begin position="73"/>
        <end position="321"/>
    </location>
</feature>
<dbReference type="InterPro" id="IPR000073">
    <property type="entry name" value="AB_hydrolase_1"/>
</dbReference>
<feature type="non-terminal residue" evidence="4">
    <location>
        <position position="1"/>
    </location>
</feature>
<feature type="transmembrane region" description="Helical" evidence="2">
    <location>
        <begin position="6"/>
        <end position="30"/>
    </location>
</feature>
<keyword evidence="2" id="KW-1133">Transmembrane helix</keyword>
<dbReference type="PANTHER" id="PTHR43798">
    <property type="entry name" value="MONOACYLGLYCEROL LIPASE"/>
    <property type="match status" value="1"/>
</dbReference>
<accession>A0AAW0MJJ4</accession>
<keyword evidence="2" id="KW-0472">Membrane</keyword>
<comment type="similarity">
    <text evidence="1">Belongs to the AB hydrolase superfamily.</text>
</comment>
<name>A0AAW0MJJ4_9GOBI</name>
<dbReference type="InterPro" id="IPR029058">
    <property type="entry name" value="AB_hydrolase_fold"/>
</dbReference>